<proteinExistence type="predicted"/>
<reference evidence="8" key="1">
    <citation type="submission" date="2018-05" db="EMBL/GenBank/DDBJ databases">
        <authorList>
            <person name="Lanie J.A."/>
            <person name="Ng W.-L."/>
            <person name="Kazmierczak K.M."/>
            <person name="Andrzejewski T.M."/>
            <person name="Davidsen T.M."/>
            <person name="Wayne K.J."/>
            <person name="Tettelin H."/>
            <person name="Glass J.I."/>
            <person name="Rusch D."/>
            <person name="Podicherti R."/>
            <person name="Tsui H.-C.T."/>
            <person name="Winkler M.E."/>
        </authorList>
    </citation>
    <scope>NUCLEOTIDE SEQUENCE</scope>
</reference>
<evidence type="ECO:0000256" key="6">
    <source>
        <dbReference type="ARBA" id="ARBA00023146"/>
    </source>
</evidence>
<sequence length="132" mass="14333">MLRIQLDTLLREALASLPIPEGLEEVAAHGCQLERTKDSKHGDFSTNIALRLAKSRNQEPRVLAEEIVESLSPSPLVEKVEIAGPGFINFTVAATAYHEEITSILKAGERYGSSDTGANCRVLVEYVSANPT</sequence>
<evidence type="ECO:0000256" key="5">
    <source>
        <dbReference type="ARBA" id="ARBA00022917"/>
    </source>
</evidence>
<dbReference type="PANTHER" id="PTHR11956">
    <property type="entry name" value="ARGINYL-TRNA SYNTHETASE"/>
    <property type="match status" value="1"/>
</dbReference>
<dbReference type="GO" id="GO:0004814">
    <property type="term" value="F:arginine-tRNA ligase activity"/>
    <property type="evidence" value="ECO:0007669"/>
    <property type="project" value="InterPro"/>
</dbReference>
<dbReference type="EMBL" id="UINC01213258">
    <property type="protein sequence ID" value="SVE37950.1"/>
    <property type="molecule type" value="Genomic_DNA"/>
</dbReference>
<dbReference type="GO" id="GO:0005737">
    <property type="term" value="C:cytoplasm"/>
    <property type="evidence" value="ECO:0007669"/>
    <property type="project" value="InterPro"/>
</dbReference>
<evidence type="ECO:0000256" key="4">
    <source>
        <dbReference type="ARBA" id="ARBA00022840"/>
    </source>
</evidence>
<dbReference type="SUPFAM" id="SSF55190">
    <property type="entry name" value="Arginyl-tRNA synthetase (ArgRS), N-terminal 'additional' domain"/>
    <property type="match status" value="1"/>
</dbReference>
<evidence type="ECO:0000256" key="2">
    <source>
        <dbReference type="ARBA" id="ARBA00022598"/>
    </source>
</evidence>
<feature type="non-terminal residue" evidence="8">
    <location>
        <position position="132"/>
    </location>
</feature>
<feature type="domain" description="Arginyl tRNA synthetase N-terminal" evidence="7">
    <location>
        <begin position="4"/>
        <end position="92"/>
    </location>
</feature>
<keyword evidence="6" id="KW-0030">Aminoacyl-tRNA synthetase</keyword>
<dbReference type="InterPro" id="IPR036695">
    <property type="entry name" value="Arg-tRNA-synth_N_sf"/>
</dbReference>
<dbReference type="GO" id="GO:0006420">
    <property type="term" value="P:arginyl-tRNA aminoacylation"/>
    <property type="evidence" value="ECO:0007669"/>
    <property type="project" value="InterPro"/>
</dbReference>
<dbReference type="PANTHER" id="PTHR11956:SF5">
    <property type="entry name" value="ARGININE--TRNA LIGASE, CYTOPLASMIC"/>
    <property type="match status" value="1"/>
</dbReference>
<dbReference type="Gene3D" id="3.30.1360.70">
    <property type="entry name" value="Arginyl tRNA synthetase N-terminal domain"/>
    <property type="match status" value="1"/>
</dbReference>
<accession>A0A383D0V9</accession>
<dbReference type="Pfam" id="PF03485">
    <property type="entry name" value="Arg_tRNA_synt_N"/>
    <property type="match status" value="1"/>
</dbReference>
<evidence type="ECO:0000256" key="1">
    <source>
        <dbReference type="ARBA" id="ARBA00022490"/>
    </source>
</evidence>
<gene>
    <name evidence="8" type="ORF">METZ01_LOCUS490804</name>
</gene>
<protein>
    <recommendedName>
        <fullName evidence="7">Arginyl tRNA synthetase N-terminal domain-containing protein</fullName>
    </recommendedName>
</protein>
<name>A0A383D0V9_9ZZZZ</name>
<keyword evidence="3" id="KW-0547">Nucleotide-binding</keyword>
<keyword evidence="2" id="KW-0436">Ligase</keyword>
<keyword evidence="5" id="KW-0648">Protein biosynthesis</keyword>
<dbReference type="AlphaFoldDB" id="A0A383D0V9"/>
<dbReference type="FunFam" id="3.30.1360.70:FF:000003">
    <property type="entry name" value="Arginine--tRNA ligase"/>
    <property type="match status" value="1"/>
</dbReference>
<evidence type="ECO:0000256" key="3">
    <source>
        <dbReference type="ARBA" id="ARBA00022741"/>
    </source>
</evidence>
<evidence type="ECO:0000259" key="7">
    <source>
        <dbReference type="SMART" id="SM01016"/>
    </source>
</evidence>
<dbReference type="GO" id="GO:0005524">
    <property type="term" value="F:ATP binding"/>
    <property type="evidence" value="ECO:0007669"/>
    <property type="project" value="UniProtKB-KW"/>
</dbReference>
<keyword evidence="1" id="KW-0963">Cytoplasm</keyword>
<keyword evidence="4" id="KW-0067">ATP-binding</keyword>
<organism evidence="8">
    <name type="scientific">marine metagenome</name>
    <dbReference type="NCBI Taxonomy" id="408172"/>
    <lineage>
        <taxon>unclassified sequences</taxon>
        <taxon>metagenomes</taxon>
        <taxon>ecological metagenomes</taxon>
    </lineage>
</organism>
<evidence type="ECO:0000313" key="8">
    <source>
        <dbReference type="EMBL" id="SVE37950.1"/>
    </source>
</evidence>
<dbReference type="InterPro" id="IPR005148">
    <property type="entry name" value="Arg-tRNA-synth_N"/>
</dbReference>
<dbReference type="InterPro" id="IPR001278">
    <property type="entry name" value="Arg-tRNA-ligase"/>
</dbReference>
<dbReference type="SMART" id="SM01016">
    <property type="entry name" value="Arg_tRNA_synt_N"/>
    <property type="match status" value="1"/>
</dbReference>